<dbReference type="PIRSF" id="PIRSF006060">
    <property type="entry name" value="AA_transporter"/>
    <property type="match status" value="1"/>
</dbReference>
<feature type="transmembrane region" description="Helical" evidence="6">
    <location>
        <begin position="386"/>
        <end position="411"/>
    </location>
</feature>
<evidence type="ECO:0000256" key="4">
    <source>
        <dbReference type="ARBA" id="ARBA00022989"/>
    </source>
</evidence>
<evidence type="ECO:0000313" key="7">
    <source>
        <dbReference type="EMBL" id="SFY40596.1"/>
    </source>
</evidence>
<proteinExistence type="predicted"/>
<dbReference type="Pfam" id="PF13520">
    <property type="entry name" value="AA_permease_2"/>
    <property type="match status" value="1"/>
</dbReference>
<feature type="transmembrane region" description="Helical" evidence="6">
    <location>
        <begin position="156"/>
        <end position="176"/>
    </location>
</feature>
<keyword evidence="4 6" id="KW-1133">Transmembrane helix</keyword>
<feature type="transmembrane region" description="Helical" evidence="6">
    <location>
        <begin position="263"/>
        <end position="284"/>
    </location>
</feature>
<protein>
    <submittedName>
        <fullName evidence="7">Amino acid transporter</fullName>
    </submittedName>
</protein>
<feature type="transmembrane region" description="Helical" evidence="6">
    <location>
        <begin position="423"/>
        <end position="447"/>
    </location>
</feature>
<dbReference type="PANTHER" id="PTHR42770:SF7">
    <property type="entry name" value="MEMBRANE PROTEIN"/>
    <property type="match status" value="1"/>
</dbReference>
<accession>A0A1K2F040</accession>
<dbReference type="AlphaFoldDB" id="A0A1K2F040"/>
<dbReference type="GO" id="GO:0005886">
    <property type="term" value="C:plasma membrane"/>
    <property type="evidence" value="ECO:0007669"/>
    <property type="project" value="UniProtKB-SubCell"/>
</dbReference>
<dbReference type="InterPro" id="IPR002293">
    <property type="entry name" value="AA/rel_permease1"/>
</dbReference>
<dbReference type="Gene3D" id="1.20.1740.10">
    <property type="entry name" value="Amino acid/polyamine transporter I"/>
    <property type="match status" value="1"/>
</dbReference>
<feature type="transmembrane region" description="Helical" evidence="6">
    <location>
        <begin position="304"/>
        <end position="331"/>
    </location>
</feature>
<dbReference type="PANTHER" id="PTHR42770">
    <property type="entry name" value="AMINO ACID TRANSPORTER-RELATED"/>
    <property type="match status" value="1"/>
</dbReference>
<dbReference type="OrthoDB" id="138827at2"/>
<evidence type="ECO:0000256" key="6">
    <source>
        <dbReference type="SAM" id="Phobius"/>
    </source>
</evidence>
<feature type="transmembrane region" description="Helical" evidence="6">
    <location>
        <begin position="188"/>
        <end position="210"/>
    </location>
</feature>
<name>A0A1K2F040_STRAR</name>
<keyword evidence="3 6" id="KW-0812">Transmembrane</keyword>
<feature type="transmembrane region" description="Helical" evidence="6">
    <location>
        <begin position="467"/>
        <end position="486"/>
    </location>
</feature>
<feature type="transmembrane region" description="Helical" evidence="6">
    <location>
        <begin position="362"/>
        <end position="380"/>
    </location>
</feature>
<dbReference type="GO" id="GO:0022857">
    <property type="term" value="F:transmembrane transporter activity"/>
    <property type="evidence" value="ECO:0007669"/>
    <property type="project" value="InterPro"/>
</dbReference>
<evidence type="ECO:0000256" key="5">
    <source>
        <dbReference type="ARBA" id="ARBA00023136"/>
    </source>
</evidence>
<comment type="subcellular location">
    <subcellularLocation>
        <location evidence="1">Cell membrane</location>
        <topology evidence="1">Multi-pass membrane protein</topology>
    </subcellularLocation>
</comment>
<evidence type="ECO:0000256" key="2">
    <source>
        <dbReference type="ARBA" id="ARBA00022475"/>
    </source>
</evidence>
<dbReference type="InterPro" id="IPR050367">
    <property type="entry name" value="APC_superfamily"/>
</dbReference>
<reference evidence="7 8" key="1">
    <citation type="submission" date="2016-11" db="EMBL/GenBank/DDBJ databases">
        <authorList>
            <person name="Jaros S."/>
            <person name="Januszkiewicz K."/>
            <person name="Wedrychowicz H."/>
        </authorList>
    </citation>
    <scope>NUCLEOTIDE SEQUENCE [LARGE SCALE GENOMIC DNA]</scope>
    <source>
        <strain evidence="7 8">OK807</strain>
    </source>
</reference>
<organism evidence="7 8">
    <name type="scientific">Streptomyces atratus</name>
    <dbReference type="NCBI Taxonomy" id="1893"/>
    <lineage>
        <taxon>Bacteria</taxon>
        <taxon>Bacillati</taxon>
        <taxon>Actinomycetota</taxon>
        <taxon>Actinomycetes</taxon>
        <taxon>Kitasatosporales</taxon>
        <taxon>Streptomycetaceae</taxon>
        <taxon>Streptomyces</taxon>
    </lineage>
</organism>
<sequence length="517" mass="53590">MPGHPPPSPAPGTATAAAPSGHPVALPKVLGVLDGVVLSLSNISPTFSIGVGLGMIGASVGVGIPAAFLLGLLPILGIALAYTKLNQREANCGTAYVWVGRAVGPMPGYMIGWVTVVTQVLFLSYAIPLMGQYTLLAVDSMGLHRVAGVNLADAPVFASMAAGLALAAGLTALAILGVEVAARFQLVLISLEFVVLLALFLWAVVAGHAASFDLDWFSPTVFSSPSVMAMGILLAVFMYWGWETAFSVTEENADARTSARAGMWSLAAVAGLFLFAAVAFQRALTPEELVANGERGLPYIGEMAAGGVGRAVTTLVLLCSIIACVQSVLIGSARQTLAMSRDGVLGAGWAALHNRRRTPHVSTLRIAAVSAVLALLSAGLGSLQDIIVGSVTSVGILISLYYAFAALACAITFAPDARRNPRMLVVTVLVPVVCGLALLGLGCYMVFSLWTSCDHFAFAADNGRFLTLVPMVILVTGVPAALWAKYRRRAPYFYRDPASAPRTPEAPVPAGGSAPAM</sequence>
<dbReference type="STRING" id="1893.SAMN02787144_102573"/>
<dbReference type="EMBL" id="FPJO01000025">
    <property type="protein sequence ID" value="SFY40596.1"/>
    <property type="molecule type" value="Genomic_DNA"/>
</dbReference>
<feature type="transmembrane region" description="Helical" evidence="6">
    <location>
        <begin position="49"/>
        <end position="82"/>
    </location>
</feature>
<dbReference type="RefSeq" id="WP_072488508.1">
    <property type="nucleotide sequence ID" value="NZ_FPJO01000025.1"/>
</dbReference>
<gene>
    <name evidence="7" type="ORF">SAMN02787144_102573</name>
</gene>
<keyword evidence="2" id="KW-1003">Cell membrane</keyword>
<keyword evidence="5 6" id="KW-0472">Membrane</keyword>
<feature type="transmembrane region" description="Helical" evidence="6">
    <location>
        <begin position="222"/>
        <end position="242"/>
    </location>
</feature>
<feature type="transmembrane region" description="Helical" evidence="6">
    <location>
        <begin position="111"/>
        <end position="136"/>
    </location>
</feature>
<evidence type="ECO:0000256" key="1">
    <source>
        <dbReference type="ARBA" id="ARBA00004651"/>
    </source>
</evidence>
<evidence type="ECO:0000313" key="8">
    <source>
        <dbReference type="Proteomes" id="UP000181909"/>
    </source>
</evidence>
<evidence type="ECO:0000256" key="3">
    <source>
        <dbReference type="ARBA" id="ARBA00022692"/>
    </source>
</evidence>
<dbReference type="Proteomes" id="UP000181909">
    <property type="component" value="Unassembled WGS sequence"/>
</dbReference>